<dbReference type="EMBL" id="JAACJM010000097">
    <property type="protein sequence ID" value="KAF5347039.1"/>
    <property type="molecule type" value="Genomic_DNA"/>
</dbReference>
<keyword evidence="5" id="KW-0539">Nucleus</keyword>
<dbReference type="SMART" id="SM00320">
    <property type="entry name" value="WD40"/>
    <property type="match status" value="2"/>
</dbReference>
<evidence type="ECO:0000256" key="7">
    <source>
        <dbReference type="SAM" id="MobiDB-lite"/>
    </source>
</evidence>
<dbReference type="GO" id="GO:0006364">
    <property type="term" value="P:rRNA processing"/>
    <property type="evidence" value="ECO:0007669"/>
    <property type="project" value="UniProtKB-KW"/>
</dbReference>
<dbReference type="InterPro" id="IPR036322">
    <property type="entry name" value="WD40_repeat_dom_sf"/>
</dbReference>
<feature type="compositionally biased region" description="Basic and acidic residues" evidence="7">
    <location>
        <begin position="389"/>
        <end position="410"/>
    </location>
</feature>
<keyword evidence="4" id="KW-0677">Repeat</keyword>
<comment type="subcellular location">
    <subcellularLocation>
        <location evidence="1">Nucleus</location>
        <location evidence="1">Nucleolus</location>
    </subcellularLocation>
</comment>
<feature type="compositionally biased region" description="Acidic residues" evidence="7">
    <location>
        <begin position="76"/>
        <end position="90"/>
    </location>
</feature>
<keyword evidence="9" id="KW-1185">Reference proteome</keyword>
<sequence>MSAEISSPVRYFLRMPKHTRKRQKLSKNAENAQDPTLDALMDDASKDDEEKMLESLLFGKKFVAKEKGKGKGAWHDDEDDDDDAEHDEELGGGREMANLLDGDLFFVDDGDVSIPKYHNSDESEDSDKALDLDLDPLQNLNSWHDPTDPSVVSLTSSKRLRKLRNAPDEDALPGREYESRLRRQFEKINPEPEWAKKARASKSKSKSKKSIRQGGSASDGDGEEDHVEDEDVDIDMEDLLGSTSGILSRPSRSSILSAGTINVERLRDVNISAQHAGSGCGDVKSLAFHPSERVPVLAVGSEDRRVRVYNIDGHTSPLLTTLHVPSLPLTSQSSVQFHPGGTHLLLTGPRPYFFVYDLQSGSLVGGSGNGGKGSLWGTRFGVGLGMDDSSSRVESRKRGRGKDNLIEKGRSGSGGGNASGMEISSFSTTGSMLAVAGRGGYVHLLDWPSSSGGIGSGQVVGSLKCAGTGGGVRGLWWVPPSSSVPVLGATGAEEENSREHLAVLTGDAEVYIWDVAERRCVKRWRDEGGFRGAGRVFAGSSFARGAKSWMAIG</sequence>
<reference evidence="8 9" key="1">
    <citation type="journal article" date="2020" name="ISME J.">
        <title>Uncovering the hidden diversity of litter-decomposition mechanisms in mushroom-forming fungi.</title>
        <authorList>
            <person name="Floudas D."/>
            <person name="Bentzer J."/>
            <person name="Ahren D."/>
            <person name="Johansson T."/>
            <person name="Persson P."/>
            <person name="Tunlid A."/>
        </authorList>
    </citation>
    <scope>NUCLEOTIDE SEQUENCE [LARGE SCALE GENOMIC DNA]</scope>
    <source>
        <strain evidence="8 9">CBS 291.85</strain>
    </source>
</reference>
<dbReference type="InterPro" id="IPR015943">
    <property type="entry name" value="WD40/YVTN_repeat-like_dom_sf"/>
</dbReference>
<dbReference type="InterPro" id="IPR045161">
    <property type="entry name" value="Utp18"/>
</dbReference>
<feature type="compositionally biased region" description="Basic and acidic residues" evidence="7">
    <location>
        <begin position="66"/>
        <end position="75"/>
    </location>
</feature>
<dbReference type="GO" id="GO:0032040">
    <property type="term" value="C:small-subunit processome"/>
    <property type="evidence" value="ECO:0007669"/>
    <property type="project" value="TreeGrafter"/>
</dbReference>
<dbReference type="Gene3D" id="2.130.10.10">
    <property type="entry name" value="YVTN repeat-like/Quinoprotein amine dehydrogenase"/>
    <property type="match status" value="1"/>
</dbReference>
<comment type="caution">
    <text evidence="8">The sequence shown here is derived from an EMBL/GenBank/DDBJ whole genome shotgun (WGS) entry which is preliminary data.</text>
</comment>
<evidence type="ECO:0000256" key="5">
    <source>
        <dbReference type="ARBA" id="ARBA00023242"/>
    </source>
</evidence>
<feature type="region of interest" description="Disordered" evidence="7">
    <location>
        <begin position="115"/>
        <end position="233"/>
    </location>
</feature>
<organism evidence="8 9">
    <name type="scientific">Tetrapyrgos nigripes</name>
    <dbReference type="NCBI Taxonomy" id="182062"/>
    <lineage>
        <taxon>Eukaryota</taxon>
        <taxon>Fungi</taxon>
        <taxon>Dikarya</taxon>
        <taxon>Basidiomycota</taxon>
        <taxon>Agaricomycotina</taxon>
        <taxon>Agaricomycetes</taxon>
        <taxon>Agaricomycetidae</taxon>
        <taxon>Agaricales</taxon>
        <taxon>Marasmiineae</taxon>
        <taxon>Marasmiaceae</taxon>
        <taxon>Tetrapyrgos</taxon>
    </lineage>
</organism>
<name>A0A8H5FS23_9AGAR</name>
<evidence type="ECO:0000256" key="1">
    <source>
        <dbReference type="ARBA" id="ARBA00004604"/>
    </source>
</evidence>
<feature type="compositionally biased region" description="Basic and acidic residues" evidence="7">
    <location>
        <begin position="172"/>
        <end position="196"/>
    </location>
</feature>
<feature type="region of interest" description="Disordered" evidence="7">
    <location>
        <begin position="66"/>
        <end position="94"/>
    </location>
</feature>
<feature type="region of interest" description="Disordered" evidence="7">
    <location>
        <begin position="387"/>
        <end position="421"/>
    </location>
</feature>
<feature type="compositionally biased region" description="Basic residues" evidence="7">
    <location>
        <begin position="197"/>
        <end position="211"/>
    </location>
</feature>
<comment type="similarity">
    <text evidence="6">Belongs to the WD repeat UTP18 family.</text>
</comment>
<dbReference type="Pfam" id="PF00400">
    <property type="entry name" value="WD40"/>
    <property type="match status" value="1"/>
</dbReference>
<dbReference type="InterPro" id="IPR001680">
    <property type="entry name" value="WD40_rpt"/>
</dbReference>
<dbReference type="AlphaFoldDB" id="A0A8H5FS23"/>
<dbReference type="PANTHER" id="PTHR18359:SF0">
    <property type="entry name" value="U3 SMALL NUCLEOLAR RNA-ASSOCIATED PROTEIN 18 HOMOLOG"/>
    <property type="match status" value="1"/>
</dbReference>
<evidence type="ECO:0000256" key="4">
    <source>
        <dbReference type="ARBA" id="ARBA00022737"/>
    </source>
</evidence>
<evidence type="ECO:0000313" key="8">
    <source>
        <dbReference type="EMBL" id="KAF5347039.1"/>
    </source>
</evidence>
<keyword evidence="3" id="KW-0853">WD repeat</keyword>
<keyword evidence="2" id="KW-0698">rRNA processing</keyword>
<evidence type="ECO:0000313" key="9">
    <source>
        <dbReference type="Proteomes" id="UP000559256"/>
    </source>
</evidence>
<feature type="compositionally biased region" description="Acidic residues" evidence="7">
    <location>
        <begin position="220"/>
        <end position="233"/>
    </location>
</feature>
<dbReference type="GO" id="GO:0034388">
    <property type="term" value="C:Pwp2p-containing subcomplex of 90S preribosome"/>
    <property type="evidence" value="ECO:0007669"/>
    <property type="project" value="TreeGrafter"/>
</dbReference>
<dbReference type="OrthoDB" id="1935146at2759"/>
<dbReference type="SUPFAM" id="SSF50978">
    <property type="entry name" value="WD40 repeat-like"/>
    <property type="match status" value="1"/>
</dbReference>
<evidence type="ECO:0000256" key="3">
    <source>
        <dbReference type="ARBA" id="ARBA00022574"/>
    </source>
</evidence>
<feature type="compositionally biased region" description="Basic and acidic residues" evidence="7">
    <location>
        <begin position="118"/>
        <end position="131"/>
    </location>
</feature>
<protein>
    <recommendedName>
        <fullName evidence="10">WD40 repeat-like protein</fullName>
    </recommendedName>
</protein>
<evidence type="ECO:0000256" key="2">
    <source>
        <dbReference type="ARBA" id="ARBA00022552"/>
    </source>
</evidence>
<dbReference type="Proteomes" id="UP000559256">
    <property type="component" value="Unassembled WGS sequence"/>
</dbReference>
<gene>
    <name evidence="8" type="ORF">D9758_011627</name>
</gene>
<feature type="compositionally biased region" description="Polar residues" evidence="7">
    <location>
        <begin position="138"/>
        <end position="157"/>
    </location>
</feature>
<dbReference type="PANTHER" id="PTHR18359">
    <property type="entry name" value="WD-REPEAT PROTEIN-RELATED"/>
    <property type="match status" value="1"/>
</dbReference>
<evidence type="ECO:0000256" key="6">
    <source>
        <dbReference type="ARBA" id="ARBA00025767"/>
    </source>
</evidence>
<evidence type="ECO:0008006" key="10">
    <source>
        <dbReference type="Google" id="ProtNLM"/>
    </source>
</evidence>
<accession>A0A8H5FS23</accession>
<feature type="region of interest" description="Disordered" evidence="7">
    <location>
        <begin position="17"/>
        <end position="45"/>
    </location>
</feature>
<proteinExistence type="inferred from homology"/>